<dbReference type="Gene3D" id="3.40.640.10">
    <property type="entry name" value="Type I PLP-dependent aspartate aminotransferase-like (Major domain)"/>
    <property type="match status" value="1"/>
</dbReference>
<evidence type="ECO:0000313" key="4">
    <source>
        <dbReference type="EMBL" id="CAJ0558565.1"/>
    </source>
</evidence>
<dbReference type="AlphaFoldDB" id="A0AA36C5S5"/>
<dbReference type="InterPro" id="IPR049704">
    <property type="entry name" value="Aminotrans_3_PPA_site"/>
</dbReference>
<comment type="similarity">
    <text evidence="1 3">Belongs to the class-III pyridoxal-phosphate-dependent aminotransferase family.</text>
</comment>
<keyword evidence="2 3" id="KW-0663">Pyridoxal phosphate</keyword>
<keyword evidence="5" id="KW-1185">Reference proteome</keyword>
<dbReference type="Proteomes" id="UP001177023">
    <property type="component" value="Unassembled WGS sequence"/>
</dbReference>
<dbReference type="GO" id="GO:0008483">
    <property type="term" value="F:transaminase activity"/>
    <property type="evidence" value="ECO:0007669"/>
    <property type="project" value="InterPro"/>
</dbReference>
<protein>
    <submittedName>
        <fullName evidence="4">Uncharacterized protein</fullName>
    </submittedName>
</protein>
<dbReference type="InterPro" id="IPR015422">
    <property type="entry name" value="PyrdxlP-dep_Trfase_small"/>
</dbReference>
<evidence type="ECO:0000256" key="3">
    <source>
        <dbReference type="RuleBase" id="RU003560"/>
    </source>
</evidence>
<dbReference type="EMBL" id="CATQJA010000244">
    <property type="protein sequence ID" value="CAJ0558565.1"/>
    <property type="molecule type" value="Genomic_DNA"/>
</dbReference>
<sequence>MSFFVQAMGYYNTDSKTSEGVTATETNIKTFDADFQNEPHPAKRSKKEELEKRKQCIGSKCQIFYKDDPLMVSRASMQYIYDEGGKKYLDCISNVQHVGHCHPVVVDSITRQLQTSTCNVRFVSSQLTDCAEQILATLPGLDTVLFCNSGSEANDLALRLARDFTKHTDAIVIDHAYHGHVTTTMEMSPYKFDHGSTVKQPEWVHVAACPDVYRGKIRLNDEERLQEEKQKEAGVKYAESVKELIDQAVSNNRSVAAYFAEALQSCGGQVIPPKGYFQNVAKHVRGHGGVMVIDEVQTGFGRMGKTFWAHQIDDNGFTPDILTMGKPMGNGFPVSAVVTRKEIADSLGGSVGYFNTYGGNPVACAAVLGVLKVIREENLLEHSEEVGAEFKKSLTALKEKHECVGDIRGVGMFWGVDIVKDRKTREPDTKLALALILKLRQEREILLNADGPHENILKFKPPLCFTTENVKESISALSAVLTEMGH</sequence>
<reference evidence="4" key="1">
    <citation type="submission" date="2023-06" db="EMBL/GenBank/DDBJ databases">
        <authorList>
            <person name="Delattre M."/>
        </authorList>
    </citation>
    <scope>NUCLEOTIDE SEQUENCE</scope>
    <source>
        <strain evidence="4">AF72</strain>
    </source>
</reference>
<evidence type="ECO:0000256" key="1">
    <source>
        <dbReference type="ARBA" id="ARBA00008954"/>
    </source>
</evidence>
<feature type="non-terminal residue" evidence="4">
    <location>
        <position position="1"/>
    </location>
</feature>
<dbReference type="CDD" id="cd00610">
    <property type="entry name" value="OAT_like"/>
    <property type="match status" value="1"/>
</dbReference>
<accession>A0AA36C5S5</accession>
<dbReference type="Pfam" id="PF00202">
    <property type="entry name" value="Aminotran_3"/>
    <property type="match status" value="1"/>
</dbReference>
<organism evidence="4 5">
    <name type="scientific">Mesorhabditis spiculigera</name>
    <dbReference type="NCBI Taxonomy" id="96644"/>
    <lineage>
        <taxon>Eukaryota</taxon>
        <taxon>Metazoa</taxon>
        <taxon>Ecdysozoa</taxon>
        <taxon>Nematoda</taxon>
        <taxon>Chromadorea</taxon>
        <taxon>Rhabditida</taxon>
        <taxon>Rhabditina</taxon>
        <taxon>Rhabditomorpha</taxon>
        <taxon>Rhabditoidea</taxon>
        <taxon>Rhabditidae</taxon>
        <taxon>Mesorhabditinae</taxon>
        <taxon>Mesorhabditis</taxon>
    </lineage>
</organism>
<dbReference type="Gene3D" id="3.90.1150.10">
    <property type="entry name" value="Aspartate Aminotransferase, domain 1"/>
    <property type="match status" value="1"/>
</dbReference>
<dbReference type="GO" id="GO:0005739">
    <property type="term" value="C:mitochondrion"/>
    <property type="evidence" value="ECO:0007669"/>
    <property type="project" value="TreeGrafter"/>
</dbReference>
<dbReference type="PANTHER" id="PTHR45688:SF13">
    <property type="entry name" value="ALANINE--GLYOXYLATE AMINOTRANSFERASE 2-LIKE"/>
    <property type="match status" value="1"/>
</dbReference>
<dbReference type="SUPFAM" id="SSF53383">
    <property type="entry name" value="PLP-dependent transferases"/>
    <property type="match status" value="1"/>
</dbReference>
<comment type="caution">
    <text evidence="4">The sequence shown here is derived from an EMBL/GenBank/DDBJ whole genome shotgun (WGS) entry which is preliminary data.</text>
</comment>
<evidence type="ECO:0000313" key="5">
    <source>
        <dbReference type="Proteomes" id="UP001177023"/>
    </source>
</evidence>
<gene>
    <name evidence="4" type="ORF">MSPICULIGERA_LOCUS1023</name>
</gene>
<name>A0AA36C5S5_9BILA</name>
<dbReference type="InterPro" id="IPR015424">
    <property type="entry name" value="PyrdxlP-dep_Trfase"/>
</dbReference>
<dbReference type="GO" id="GO:0030170">
    <property type="term" value="F:pyridoxal phosphate binding"/>
    <property type="evidence" value="ECO:0007669"/>
    <property type="project" value="InterPro"/>
</dbReference>
<proteinExistence type="inferred from homology"/>
<dbReference type="PROSITE" id="PS00600">
    <property type="entry name" value="AA_TRANSFER_CLASS_3"/>
    <property type="match status" value="1"/>
</dbReference>
<dbReference type="PIRSF" id="PIRSF000521">
    <property type="entry name" value="Transaminase_4ab_Lys_Orn"/>
    <property type="match status" value="1"/>
</dbReference>
<evidence type="ECO:0000256" key="2">
    <source>
        <dbReference type="ARBA" id="ARBA00022898"/>
    </source>
</evidence>
<dbReference type="PANTHER" id="PTHR45688">
    <property type="match status" value="1"/>
</dbReference>
<dbReference type="InterPro" id="IPR005814">
    <property type="entry name" value="Aminotrans_3"/>
</dbReference>
<dbReference type="InterPro" id="IPR015421">
    <property type="entry name" value="PyrdxlP-dep_Trfase_major"/>
</dbReference>